<feature type="compositionally biased region" description="Polar residues" evidence="1">
    <location>
        <begin position="125"/>
        <end position="148"/>
    </location>
</feature>
<feature type="compositionally biased region" description="Basic and acidic residues" evidence="1">
    <location>
        <begin position="644"/>
        <end position="654"/>
    </location>
</feature>
<feature type="compositionally biased region" description="Low complexity" evidence="1">
    <location>
        <begin position="369"/>
        <end position="386"/>
    </location>
</feature>
<name>A0A517LPD7_9PEZI</name>
<feature type="compositionally biased region" description="Polar residues" evidence="1">
    <location>
        <begin position="156"/>
        <end position="176"/>
    </location>
</feature>
<feature type="region of interest" description="Disordered" evidence="1">
    <location>
        <begin position="1"/>
        <end position="730"/>
    </location>
</feature>
<feature type="compositionally biased region" description="Basic and acidic residues" evidence="1">
    <location>
        <begin position="780"/>
        <end position="794"/>
    </location>
</feature>
<dbReference type="AlphaFoldDB" id="A0A517LPD7"/>
<feature type="compositionally biased region" description="Polar residues" evidence="1">
    <location>
        <begin position="253"/>
        <end position="263"/>
    </location>
</feature>
<reference evidence="2 3" key="1">
    <citation type="submission" date="2019-07" db="EMBL/GenBank/DDBJ databases">
        <title>Finished genome of Venturia effusa.</title>
        <authorList>
            <person name="Young C.A."/>
            <person name="Cox M.P."/>
            <person name="Ganley A.R.D."/>
            <person name="David W.J."/>
        </authorList>
    </citation>
    <scope>NUCLEOTIDE SEQUENCE [LARGE SCALE GENOMIC DNA]</scope>
    <source>
        <strain evidence="3">albino</strain>
    </source>
</reference>
<feature type="compositionally biased region" description="Polar residues" evidence="1">
    <location>
        <begin position="387"/>
        <end position="398"/>
    </location>
</feature>
<protein>
    <submittedName>
        <fullName evidence="2">Uncharacterized protein</fullName>
    </submittedName>
</protein>
<feature type="compositionally biased region" description="Low complexity" evidence="1">
    <location>
        <begin position="449"/>
        <end position="460"/>
    </location>
</feature>
<sequence>MEKIKSLLNPGHSKDDEVLYGDKSGARARAQSTSEPKSQSLSSHAGPTSTLENSTAGTLPTSSDPDTQYSRDAKTAEGPAALGLGSEQYNSSGVPASNTEIYGSALTHPSQKNEPTPALGDVGLSSVTPATNSAYPDSLSTAPRSTDPNAGLPSMTPATKSAYPNSPSTAQSSINPIGSPEHDSHFGRDAALASGAKASGIGAPESSKHHVHTPSTPATQPMGNDGYGTAKILGTTTTGPTVRSEASAPGSMDISSGQSLDSTATKHDGSHLGREAALVGGSGAYEAKRHHDASSTSTPIHQSTSQQLGPGAALGTGLRDMPSGSGICSSSTTRRPDATSIASNASIKSGILGNVPSSEMSKSSTDLPAASASGGSLVGGSSTSSANPTQSASQSASGDRSFPLTGGQTSGSALPSSTSHPGHDAAAAMGGLGLAGAGATEAWKRHGNSSAPESATSAASKIAAGSQARSGAWPAVTDNDAREEPAEWKDHTHGGVGHDYKGDPCDPNEDNTSSGSGLPPQGPHQTQAANLLDPAVRHDSISHMPGTFPRTESDMIVPGQTAIQSGSNIDPDRRADNIVGTHDTSSTDRHLGRDASEPHEINASIIPPSTIAASSLPAHSSTGRSTDALYSSSTAVPSTGEVASKLRDDYDSHTGRNAALGSGAGLGGYEANSHLEDRGMRPDIQPPTTASTLTSAGAPAPTDTAPGQERVASQSSNLDDKTHHSRDAAVVGVGAAGLGAYELGKHHDQKQNIMGQTPAGTNVRNDGVPLSSQKSPIPHHQKENVPAEDKHYSSRDAAAVGTVGVGADHESSKHEAEKAAKEQSKIQEKLAKEREHEAAKRHKDHEKEVKHHDKDAAKREKDAEKEKKPSLLSRILHRKKDRHGNDIDSEEEDTKHGHSKEAVGVASGVATEHDGHNKLHKDPPVGHPAHDANARSSRTYFSTDAGPTLEERAEAELAKSKYTGTTHIPTEGHRYE</sequence>
<evidence type="ECO:0000256" key="1">
    <source>
        <dbReference type="SAM" id="MobiDB-lite"/>
    </source>
</evidence>
<feature type="compositionally biased region" description="Polar residues" evidence="1">
    <location>
        <begin position="213"/>
        <end position="222"/>
    </location>
</feature>
<feature type="compositionally biased region" description="Polar residues" evidence="1">
    <location>
        <begin position="87"/>
        <end position="114"/>
    </location>
</feature>
<dbReference type="OrthoDB" id="4779541at2759"/>
<feature type="compositionally biased region" description="Polar residues" evidence="1">
    <location>
        <begin position="619"/>
        <end position="637"/>
    </location>
</feature>
<feature type="region of interest" description="Disordered" evidence="1">
    <location>
        <begin position="742"/>
        <end position="976"/>
    </location>
</feature>
<dbReference type="Proteomes" id="UP000316270">
    <property type="component" value="Chromosome 18"/>
</dbReference>
<feature type="compositionally biased region" description="Polar residues" evidence="1">
    <location>
        <begin position="406"/>
        <end position="420"/>
    </location>
</feature>
<evidence type="ECO:0000313" key="3">
    <source>
        <dbReference type="Proteomes" id="UP000316270"/>
    </source>
</evidence>
<organism evidence="2 3">
    <name type="scientific">Venturia effusa</name>
    <dbReference type="NCBI Taxonomy" id="50376"/>
    <lineage>
        <taxon>Eukaryota</taxon>
        <taxon>Fungi</taxon>
        <taxon>Dikarya</taxon>
        <taxon>Ascomycota</taxon>
        <taxon>Pezizomycotina</taxon>
        <taxon>Dothideomycetes</taxon>
        <taxon>Pleosporomycetidae</taxon>
        <taxon>Venturiales</taxon>
        <taxon>Venturiaceae</taxon>
        <taxon>Venturia</taxon>
    </lineage>
</organism>
<gene>
    <name evidence="2" type="ORF">FKW77_000666</name>
</gene>
<dbReference type="STRING" id="50376.A0A517LPD7"/>
<proteinExistence type="predicted"/>
<feature type="compositionally biased region" description="Basic and acidic residues" evidence="1">
    <location>
        <begin position="845"/>
        <end position="869"/>
    </location>
</feature>
<evidence type="ECO:0000313" key="2">
    <source>
        <dbReference type="EMBL" id="QDS77518.1"/>
    </source>
</evidence>
<feature type="compositionally biased region" description="Basic and acidic residues" evidence="1">
    <location>
        <begin position="911"/>
        <end position="933"/>
    </location>
</feature>
<feature type="compositionally biased region" description="Basic and acidic residues" evidence="1">
    <location>
        <begin position="585"/>
        <end position="600"/>
    </location>
</feature>
<feature type="compositionally biased region" description="Low complexity" evidence="1">
    <location>
        <begin position="601"/>
        <end position="618"/>
    </location>
</feature>
<feature type="compositionally biased region" description="Basic and acidic residues" evidence="1">
    <location>
        <begin position="949"/>
        <end position="959"/>
    </location>
</feature>
<feature type="compositionally biased region" description="Polar residues" evidence="1">
    <location>
        <begin position="30"/>
        <end position="68"/>
    </location>
</feature>
<feature type="compositionally biased region" description="Basic and acidic residues" evidence="1">
    <location>
        <begin position="264"/>
        <end position="274"/>
    </location>
</feature>
<feature type="compositionally biased region" description="Basic and acidic residues" evidence="1">
    <location>
        <begin position="718"/>
        <end position="727"/>
    </location>
</feature>
<feature type="compositionally biased region" description="Polar residues" evidence="1">
    <location>
        <begin position="355"/>
        <end position="366"/>
    </location>
</feature>
<feature type="compositionally biased region" description="Polar residues" evidence="1">
    <location>
        <begin position="686"/>
        <end position="695"/>
    </location>
</feature>
<feature type="compositionally biased region" description="Low complexity" evidence="1">
    <location>
        <begin position="696"/>
        <end position="707"/>
    </location>
</feature>
<accession>A0A517LPD7</accession>
<feature type="compositionally biased region" description="Polar residues" evidence="1">
    <location>
        <begin position="294"/>
        <end position="308"/>
    </location>
</feature>
<feature type="compositionally biased region" description="Basic and acidic residues" evidence="1">
    <location>
        <begin position="807"/>
        <end position="838"/>
    </location>
</feature>
<dbReference type="EMBL" id="CP042202">
    <property type="protein sequence ID" value="QDS77518.1"/>
    <property type="molecule type" value="Genomic_DNA"/>
</dbReference>
<feature type="compositionally biased region" description="Basic and acidic residues" evidence="1">
    <location>
        <begin position="479"/>
        <end position="504"/>
    </location>
</feature>
<keyword evidence="3" id="KW-1185">Reference proteome</keyword>
<feature type="compositionally biased region" description="Low complexity" evidence="1">
    <location>
        <begin position="797"/>
        <end position="806"/>
    </location>
</feature>
<feature type="compositionally biased region" description="Polar residues" evidence="1">
    <location>
        <begin position="751"/>
        <end position="775"/>
    </location>
</feature>